<dbReference type="Proteomes" id="UP000503251">
    <property type="component" value="Chromosome"/>
</dbReference>
<dbReference type="PANTHER" id="PTHR32309:SF13">
    <property type="entry name" value="FERRIC ENTEROBACTIN TRANSPORT PROTEIN FEPE"/>
    <property type="match status" value="1"/>
</dbReference>
<dbReference type="RefSeq" id="WP_171266382.1">
    <property type="nucleotide sequence ID" value="NZ_CP039543.1"/>
</dbReference>
<feature type="transmembrane region" description="Helical" evidence="2">
    <location>
        <begin position="25"/>
        <end position="43"/>
    </location>
</feature>
<keyword evidence="2" id="KW-0812">Transmembrane</keyword>
<keyword evidence="2" id="KW-1133">Transmembrane helix</keyword>
<organism evidence="3 4">
    <name type="scientific">Oceanidesulfovibrio marinus</name>
    <dbReference type="NCBI Taxonomy" id="370038"/>
    <lineage>
        <taxon>Bacteria</taxon>
        <taxon>Pseudomonadati</taxon>
        <taxon>Thermodesulfobacteriota</taxon>
        <taxon>Desulfovibrionia</taxon>
        <taxon>Desulfovibrionales</taxon>
        <taxon>Desulfovibrionaceae</taxon>
        <taxon>Oceanidesulfovibrio</taxon>
    </lineage>
</organism>
<keyword evidence="2" id="KW-0472">Membrane</keyword>
<feature type="transmembrane region" description="Helical" evidence="2">
    <location>
        <begin position="428"/>
        <end position="449"/>
    </location>
</feature>
<reference evidence="3 4" key="1">
    <citation type="submission" date="2019-04" db="EMBL/GenBank/DDBJ databases">
        <title>Isolation and culture of sulfate reducing bacteria from the cold seep of the South China Sea.</title>
        <authorList>
            <person name="Sun C."/>
            <person name="Liu R."/>
        </authorList>
    </citation>
    <scope>NUCLEOTIDE SEQUENCE [LARGE SCALE GENOMIC DNA]</scope>
    <source>
        <strain evidence="3 4">CS1</strain>
    </source>
</reference>
<evidence type="ECO:0008006" key="5">
    <source>
        <dbReference type="Google" id="ProtNLM"/>
    </source>
</evidence>
<name>A0ABX6NAU2_9BACT</name>
<evidence type="ECO:0000313" key="3">
    <source>
        <dbReference type="EMBL" id="QJT07714.1"/>
    </source>
</evidence>
<dbReference type="EMBL" id="CP039543">
    <property type="protein sequence ID" value="QJT07714.1"/>
    <property type="molecule type" value="Genomic_DNA"/>
</dbReference>
<evidence type="ECO:0000313" key="4">
    <source>
        <dbReference type="Proteomes" id="UP000503251"/>
    </source>
</evidence>
<keyword evidence="4" id="KW-1185">Reference proteome</keyword>
<dbReference type="PANTHER" id="PTHR32309">
    <property type="entry name" value="TYROSINE-PROTEIN KINASE"/>
    <property type="match status" value="1"/>
</dbReference>
<feature type="coiled-coil region" evidence="1">
    <location>
        <begin position="194"/>
        <end position="221"/>
    </location>
</feature>
<accession>A0ABX6NAU2</accession>
<dbReference type="InterPro" id="IPR050445">
    <property type="entry name" value="Bact_polysacc_biosynth/exp"/>
</dbReference>
<proteinExistence type="predicted"/>
<evidence type="ECO:0000256" key="2">
    <source>
        <dbReference type="SAM" id="Phobius"/>
    </source>
</evidence>
<keyword evidence="1" id="KW-0175">Coiled coil</keyword>
<protein>
    <recommendedName>
        <fullName evidence="5">Polysaccharide chain length determinant protein, PEP-CTERM locus subfamily</fullName>
    </recommendedName>
</protein>
<gene>
    <name evidence="3" type="ORF">E8L03_01685</name>
</gene>
<evidence type="ECO:0000256" key="1">
    <source>
        <dbReference type="SAM" id="Coils"/>
    </source>
</evidence>
<sequence length="494" mass="56587">MTENESRNMSLRDVLNFVFKYQKRILWIFFSVFIVLAAVLFLMRPVYESTARIIIQIGRENVYTPMTSDSQQLFDFSVDQRINSKVELLTGVNSIERTIKALGVKNVYPDIESRPYVATRFFNFPLPSFSDETDMQKAIMLFKKNLDASRKDKTDFVEVAFNHPDPVIAQAALAKLVDIFIQEHVNLYQESERYKFLVSQVDSLRNDLEQSEANLKTFKSEHNIASLFQEKTILLELKATAEQKLLDTQSDISENQGRLDSLQSSGTAEFGQETDLNPISISEIRRMIAELRLREEQYLNDYTAKNPLVIGIRKEIRTAESLLHGEEQAYHDKAKLSIIHTLESLHTKEARLLAKHKDYDRQLQELVDRETALKDLERKVSINEDNYKLYVKKLEESRISKEMDEQGIINVSTVDPPTLPIKAVKPKIGMGLGIAALVGVLIAMLVSLYSEYFSHTMNSAEEVHRWTGLDVVAILPDAEESSEKKRRISQGELA</sequence>